<proteinExistence type="predicted"/>
<dbReference type="OrthoDB" id="5799639at2759"/>
<protein>
    <submittedName>
        <fullName evidence="1">Uncharacterized protein</fullName>
    </submittedName>
</protein>
<organism evidence="2">
    <name type="scientific">Caenorhabditis brenneri</name>
    <name type="common">Nematode worm</name>
    <dbReference type="NCBI Taxonomy" id="135651"/>
    <lineage>
        <taxon>Eukaryota</taxon>
        <taxon>Metazoa</taxon>
        <taxon>Ecdysozoa</taxon>
        <taxon>Nematoda</taxon>
        <taxon>Chromadorea</taxon>
        <taxon>Rhabditida</taxon>
        <taxon>Rhabditina</taxon>
        <taxon>Rhabditomorpha</taxon>
        <taxon>Rhabditoidea</taxon>
        <taxon>Rhabditidae</taxon>
        <taxon>Peloderinae</taxon>
        <taxon>Caenorhabditis</taxon>
    </lineage>
</organism>
<dbReference type="EMBL" id="GL379810">
    <property type="protein sequence ID" value="EGT43049.1"/>
    <property type="molecule type" value="Genomic_DNA"/>
</dbReference>
<evidence type="ECO:0000313" key="2">
    <source>
        <dbReference type="Proteomes" id="UP000008068"/>
    </source>
</evidence>
<dbReference type="Proteomes" id="UP000008068">
    <property type="component" value="Unassembled WGS sequence"/>
</dbReference>
<keyword evidence="2" id="KW-1185">Reference proteome</keyword>
<dbReference type="InParanoid" id="G0MST1"/>
<name>G0MST1_CAEBE</name>
<dbReference type="eggNOG" id="ENOG502T3CQ">
    <property type="taxonomic scope" value="Eukaryota"/>
</dbReference>
<sequence>MPNFEAVLFLASMIPIEDFDMDDEPLIRNIVPRDAVDPRGTLSGLIDAPTANVDVLKSIYRNFFRNMDRGGVDNFLERWHNLYFWEKKPLFDEFTYRRLDIVANTQGCDENYCKPKGSEEMGEQKIQLLIEDLHLQYKNSNYLHNAALEKLITLVIIKKYIPYPFFGVFNYACSLSNTEFKESLLRSLYEMELVGYNKDRDRLLLDENF</sequence>
<dbReference type="AlphaFoldDB" id="G0MST1"/>
<dbReference type="HOGENOM" id="CLU_1316433_0_0_1"/>
<gene>
    <name evidence="1" type="ORF">CAEBREN_18458</name>
</gene>
<reference evidence="2" key="1">
    <citation type="submission" date="2011-07" db="EMBL/GenBank/DDBJ databases">
        <authorList>
            <consortium name="Caenorhabditis brenneri Sequencing and Analysis Consortium"/>
            <person name="Wilson R.K."/>
        </authorList>
    </citation>
    <scope>NUCLEOTIDE SEQUENCE [LARGE SCALE GENOMIC DNA]</scope>
    <source>
        <strain evidence="2">PB2801</strain>
    </source>
</reference>
<dbReference type="FunCoup" id="G0MST1">
    <property type="interactions" value="1077"/>
</dbReference>
<accession>G0MST1</accession>
<evidence type="ECO:0000313" key="1">
    <source>
        <dbReference type="EMBL" id="EGT43049.1"/>
    </source>
</evidence>